<keyword evidence="3 6" id="KW-0863">Zinc-finger</keyword>
<dbReference type="PANTHER" id="PTHR12547:SF184">
    <property type="entry name" value="CCCH-TYPE ZN-FINGER PROTEIN"/>
    <property type="match status" value="1"/>
</dbReference>
<dbReference type="InterPro" id="IPR036855">
    <property type="entry name" value="Znf_CCCH_sf"/>
</dbReference>
<reference evidence="9" key="2">
    <citation type="submission" date="2022-03" db="EMBL/GenBank/DDBJ databases">
        <title>Draft title - Genomic analysis of global carrot germplasm unveils the trajectory of domestication and the origin of high carotenoid orange carrot.</title>
        <authorList>
            <person name="Iorizzo M."/>
            <person name="Ellison S."/>
            <person name="Senalik D."/>
            <person name="Macko-Podgorni A."/>
            <person name="Grzebelus D."/>
            <person name="Bostan H."/>
            <person name="Rolling W."/>
            <person name="Curaba J."/>
            <person name="Simon P."/>
        </authorList>
    </citation>
    <scope>NUCLEOTIDE SEQUENCE</scope>
    <source>
        <tissue evidence="9">Leaf</tissue>
    </source>
</reference>
<dbReference type="GO" id="GO:0003729">
    <property type="term" value="F:mRNA binding"/>
    <property type="evidence" value="ECO:0007669"/>
    <property type="project" value="InterPro"/>
</dbReference>
<evidence type="ECO:0000256" key="6">
    <source>
        <dbReference type="PROSITE-ProRule" id="PRU00723"/>
    </source>
</evidence>
<keyword evidence="5" id="KW-0694">RNA-binding</keyword>
<feature type="zinc finger region" description="C3H1-type" evidence="6">
    <location>
        <begin position="94"/>
        <end position="122"/>
    </location>
</feature>
<dbReference type="SMART" id="SM00356">
    <property type="entry name" value="ZnF_C3H1"/>
    <property type="match status" value="2"/>
</dbReference>
<feature type="zinc finger region" description="C3H1-type" evidence="6">
    <location>
        <begin position="34"/>
        <end position="62"/>
    </location>
</feature>
<proteinExistence type="predicted"/>
<dbReference type="InterPro" id="IPR045877">
    <property type="entry name" value="ZFP36-like"/>
</dbReference>
<name>A0AAF1AKV8_DAUCS</name>
<dbReference type="InterPro" id="IPR004088">
    <property type="entry name" value="KH_dom_type_1"/>
</dbReference>
<evidence type="ECO:0000256" key="4">
    <source>
        <dbReference type="ARBA" id="ARBA00022833"/>
    </source>
</evidence>
<evidence type="ECO:0000256" key="2">
    <source>
        <dbReference type="ARBA" id="ARBA00022737"/>
    </source>
</evidence>
<feature type="domain" description="C3H1-type" evidence="8">
    <location>
        <begin position="94"/>
        <end position="122"/>
    </location>
</feature>
<keyword evidence="10" id="KW-1185">Reference proteome</keyword>
<evidence type="ECO:0000313" key="9">
    <source>
        <dbReference type="EMBL" id="WOG86413.1"/>
    </source>
</evidence>
<evidence type="ECO:0000256" key="7">
    <source>
        <dbReference type="SAM" id="MobiDB-lite"/>
    </source>
</evidence>
<keyword evidence="1 6" id="KW-0479">Metal-binding</keyword>
<dbReference type="Pfam" id="PF00013">
    <property type="entry name" value="KH_1"/>
    <property type="match status" value="1"/>
</dbReference>
<keyword evidence="2" id="KW-0677">Repeat</keyword>
<feature type="domain" description="C3H1-type" evidence="8">
    <location>
        <begin position="34"/>
        <end position="62"/>
    </location>
</feature>
<keyword evidence="4 6" id="KW-0862">Zinc</keyword>
<dbReference type="SUPFAM" id="SSF90229">
    <property type="entry name" value="CCCH zinc finger"/>
    <property type="match status" value="2"/>
</dbReference>
<feature type="region of interest" description="Disordered" evidence="7">
    <location>
        <begin position="1"/>
        <end position="35"/>
    </location>
</feature>
<dbReference type="Pfam" id="PF18044">
    <property type="entry name" value="zf-CCCH_4"/>
    <property type="match status" value="1"/>
</dbReference>
<sequence>MEFGRKRGAQDAAAWNGFPKRSKSEMDSIGTGVGSKSKPCMKFFSTSGCQFGEGCHFLHYVPGGYSAVGQMTNHGGPTARNPGLPSFADAPSPTLKTKICTKYNSPEGCKFGDKCRFAHKDEFGRPGFEDRRSFGSMPQYGRRAEAPSPGCITCWANYGKGGVNSKQICRETGVKLAIRDHDTDPNQRNIELEGNFEQIKIASDMVHELIMNLRAANGGPARNPRVHAYASTSSEQFLKQKCVRILRRGSCILVTGVYFAHGPNELRKTAP</sequence>
<reference evidence="9" key="1">
    <citation type="journal article" date="2016" name="Nat. Genet.">
        <title>A high-quality carrot genome assembly provides new insights into carotenoid accumulation and asterid genome evolution.</title>
        <authorList>
            <person name="Iorizzo M."/>
            <person name="Ellison S."/>
            <person name="Senalik D."/>
            <person name="Zeng P."/>
            <person name="Satapoomin P."/>
            <person name="Huang J."/>
            <person name="Bowman M."/>
            <person name="Iovene M."/>
            <person name="Sanseverino W."/>
            <person name="Cavagnaro P."/>
            <person name="Yildiz M."/>
            <person name="Macko-Podgorni A."/>
            <person name="Moranska E."/>
            <person name="Grzebelus E."/>
            <person name="Grzebelus D."/>
            <person name="Ashrafi H."/>
            <person name="Zheng Z."/>
            <person name="Cheng S."/>
            <person name="Spooner D."/>
            <person name="Van Deynze A."/>
            <person name="Simon P."/>
        </authorList>
    </citation>
    <scope>NUCLEOTIDE SEQUENCE</scope>
    <source>
        <tissue evidence="9">Leaf</tissue>
    </source>
</reference>
<evidence type="ECO:0000256" key="1">
    <source>
        <dbReference type="ARBA" id="ARBA00022723"/>
    </source>
</evidence>
<dbReference type="GO" id="GO:0008270">
    <property type="term" value="F:zinc ion binding"/>
    <property type="evidence" value="ECO:0007669"/>
    <property type="project" value="UniProtKB-KW"/>
</dbReference>
<dbReference type="PROSITE" id="PS50103">
    <property type="entry name" value="ZF_C3H1"/>
    <property type="match status" value="2"/>
</dbReference>
<dbReference type="SUPFAM" id="SSF54791">
    <property type="entry name" value="Eukaryotic type KH-domain (KH-domain type I)"/>
    <property type="match status" value="1"/>
</dbReference>
<dbReference type="Gene3D" id="3.30.1370.10">
    <property type="entry name" value="K Homology domain, type 1"/>
    <property type="match status" value="1"/>
</dbReference>
<evidence type="ECO:0000259" key="8">
    <source>
        <dbReference type="PROSITE" id="PS50103"/>
    </source>
</evidence>
<dbReference type="AlphaFoldDB" id="A0AAF1AKV8"/>
<dbReference type="PROSITE" id="PS50084">
    <property type="entry name" value="KH_TYPE_1"/>
    <property type="match status" value="1"/>
</dbReference>
<dbReference type="InterPro" id="IPR036612">
    <property type="entry name" value="KH_dom_type_1_sf"/>
</dbReference>
<gene>
    <name evidence="9" type="ORF">DCAR_0205617</name>
</gene>
<dbReference type="Proteomes" id="UP000077755">
    <property type="component" value="Chromosome 2"/>
</dbReference>
<dbReference type="InterPro" id="IPR000571">
    <property type="entry name" value="Znf_CCCH"/>
</dbReference>
<dbReference type="PANTHER" id="PTHR12547">
    <property type="entry name" value="CCCH ZINC FINGER/TIS11-RELATED"/>
    <property type="match status" value="1"/>
</dbReference>
<evidence type="ECO:0000256" key="3">
    <source>
        <dbReference type="ARBA" id="ARBA00022771"/>
    </source>
</evidence>
<evidence type="ECO:0000256" key="5">
    <source>
        <dbReference type="PROSITE-ProRule" id="PRU00117"/>
    </source>
</evidence>
<organism evidence="9 10">
    <name type="scientific">Daucus carota subsp. sativus</name>
    <name type="common">Carrot</name>
    <dbReference type="NCBI Taxonomy" id="79200"/>
    <lineage>
        <taxon>Eukaryota</taxon>
        <taxon>Viridiplantae</taxon>
        <taxon>Streptophyta</taxon>
        <taxon>Embryophyta</taxon>
        <taxon>Tracheophyta</taxon>
        <taxon>Spermatophyta</taxon>
        <taxon>Magnoliopsida</taxon>
        <taxon>eudicotyledons</taxon>
        <taxon>Gunneridae</taxon>
        <taxon>Pentapetalae</taxon>
        <taxon>asterids</taxon>
        <taxon>campanulids</taxon>
        <taxon>Apiales</taxon>
        <taxon>Apiaceae</taxon>
        <taxon>Apioideae</taxon>
        <taxon>Scandiceae</taxon>
        <taxon>Daucinae</taxon>
        <taxon>Daucus</taxon>
        <taxon>Daucus sect. Daucus</taxon>
    </lineage>
</organism>
<protein>
    <recommendedName>
        <fullName evidence="8">C3H1-type domain-containing protein</fullName>
    </recommendedName>
</protein>
<dbReference type="InterPro" id="IPR041367">
    <property type="entry name" value="Znf-CCCH_4"/>
</dbReference>
<dbReference type="EMBL" id="CP093344">
    <property type="protein sequence ID" value="WOG86413.1"/>
    <property type="molecule type" value="Genomic_DNA"/>
</dbReference>
<dbReference type="Gene3D" id="4.10.1000.10">
    <property type="entry name" value="Zinc finger, CCCH-type"/>
    <property type="match status" value="1"/>
</dbReference>
<accession>A0AAF1AKV8</accession>
<evidence type="ECO:0000313" key="10">
    <source>
        <dbReference type="Proteomes" id="UP000077755"/>
    </source>
</evidence>